<evidence type="ECO:0000256" key="1">
    <source>
        <dbReference type="SAM" id="SignalP"/>
    </source>
</evidence>
<protein>
    <submittedName>
        <fullName evidence="2">Uncharacterized protein</fullName>
    </submittedName>
</protein>
<proteinExistence type="predicted"/>
<dbReference type="AlphaFoldDB" id="A0AB34K3K8"/>
<sequence>MRSAVLVLALTCPRPSAVVTGAAVQVNGPAGASRYTRGQSWNSDGTIDDSKKAGPINGIVSCSNSAQPQTSIEPTGVYAPSDFRISLPANTCIEPSSGSIVNVAGPTQGQPVLWFNFDVRARAHTWEAQLKGQGNVAWALYYSNTPTRGTSPMPITGNELSGTPGDVSFFMCGVKNAQAWSQGLHGEARV</sequence>
<reference evidence="2 3" key="1">
    <citation type="journal article" date="2024" name="Science">
        <title>Giant polyketide synthase enzymes in the biosynthesis of giant marine polyether toxins.</title>
        <authorList>
            <person name="Fallon T.R."/>
            <person name="Shende V.V."/>
            <person name="Wierzbicki I.H."/>
            <person name="Pendleton A.L."/>
            <person name="Watervoot N.F."/>
            <person name="Auber R.P."/>
            <person name="Gonzalez D.J."/>
            <person name="Wisecaver J.H."/>
            <person name="Moore B.S."/>
        </authorList>
    </citation>
    <scope>NUCLEOTIDE SEQUENCE [LARGE SCALE GENOMIC DNA]</scope>
    <source>
        <strain evidence="2 3">12B1</strain>
    </source>
</reference>
<dbReference type="Proteomes" id="UP001515480">
    <property type="component" value="Unassembled WGS sequence"/>
</dbReference>
<evidence type="ECO:0000313" key="3">
    <source>
        <dbReference type="Proteomes" id="UP001515480"/>
    </source>
</evidence>
<accession>A0AB34K3K8</accession>
<organism evidence="2 3">
    <name type="scientific">Prymnesium parvum</name>
    <name type="common">Toxic golden alga</name>
    <dbReference type="NCBI Taxonomy" id="97485"/>
    <lineage>
        <taxon>Eukaryota</taxon>
        <taxon>Haptista</taxon>
        <taxon>Haptophyta</taxon>
        <taxon>Prymnesiophyceae</taxon>
        <taxon>Prymnesiales</taxon>
        <taxon>Prymnesiaceae</taxon>
        <taxon>Prymnesium</taxon>
    </lineage>
</organism>
<feature type="signal peptide" evidence="1">
    <location>
        <begin position="1"/>
        <end position="17"/>
    </location>
</feature>
<keyword evidence="3" id="KW-1185">Reference proteome</keyword>
<feature type="chain" id="PRO_5044209749" evidence="1">
    <location>
        <begin position="18"/>
        <end position="190"/>
    </location>
</feature>
<dbReference type="EMBL" id="JBGBPQ010000003">
    <property type="protein sequence ID" value="KAL1526944.1"/>
    <property type="molecule type" value="Genomic_DNA"/>
</dbReference>
<name>A0AB34K3K8_PRYPA</name>
<comment type="caution">
    <text evidence="2">The sequence shown here is derived from an EMBL/GenBank/DDBJ whole genome shotgun (WGS) entry which is preliminary data.</text>
</comment>
<keyword evidence="1" id="KW-0732">Signal</keyword>
<gene>
    <name evidence="2" type="ORF">AB1Y20_015634</name>
</gene>
<evidence type="ECO:0000313" key="2">
    <source>
        <dbReference type="EMBL" id="KAL1526944.1"/>
    </source>
</evidence>